<protein>
    <recommendedName>
        <fullName evidence="2">SH3 domain-containing protein</fullName>
    </recommendedName>
</protein>
<keyword evidence="1" id="KW-0728">SH3 domain</keyword>
<organism evidence="3">
    <name type="scientific">Paramoeba aestuarina</name>
    <dbReference type="NCBI Taxonomy" id="180227"/>
    <lineage>
        <taxon>Eukaryota</taxon>
        <taxon>Amoebozoa</taxon>
        <taxon>Discosea</taxon>
        <taxon>Flabellinia</taxon>
        <taxon>Dactylopodida</taxon>
        <taxon>Paramoebidae</taxon>
        <taxon>Paramoeba</taxon>
    </lineage>
</organism>
<dbReference type="InterPro" id="IPR001452">
    <property type="entry name" value="SH3_domain"/>
</dbReference>
<name>A0A7S4JMW2_9EUKA</name>
<dbReference type="EMBL" id="HBKR01002022">
    <property type="protein sequence ID" value="CAE2268549.1"/>
    <property type="molecule type" value="Transcribed_RNA"/>
</dbReference>
<evidence type="ECO:0000256" key="1">
    <source>
        <dbReference type="ARBA" id="ARBA00022443"/>
    </source>
</evidence>
<dbReference type="Gene3D" id="2.30.30.40">
    <property type="entry name" value="SH3 Domains"/>
    <property type="match status" value="1"/>
</dbReference>
<evidence type="ECO:0000313" key="3">
    <source>
        <dbReference type="EMBL" id="CAE2268549.1"/>
    </source>
</evidence>
<dbReference type="InterPro" id="IPR036028">
    <property type="entry name" value="SH3-like_dom_sf"/>
</dbReference>
<dbReference type="AlphaFoldDB" id="A0A7S4JMW2"/>
<evidence type="ECO:0000259" key="2">
    <source>
        <dbReference type="Pfam" id="PF07653"/>
    </source>
</evidence>
<accession>A0A7S4JMW2</accession>
<feature type="domain" description="SH3" evidence="2">
    <location>
        <begin position="66"/>
        <end position="109"/>
    </location>
</feature>
<dbReference type="SUPFAM" id="SSF50044">
    <property type="entry name" value="SH3-domain"/>
    <property type="match status" value="1"/>
</dbReference>
<sequence length="111" mass="12437">MNELNDYNVWDLPFVRSFLTTDIVSVGREDEEEEEKRGSKRGKRGEVVILEAVGRFGGGEGGKGNSESLAFEKGDVFECSKNEMLHDWRFVTRRTDGATGFVPSNLMKETG</sequence>
<reference evidence="3" key="1">
    <citation type="submission" date="2021-01" db="EMBL/GenBank/DDBJ databases">
        <authorList>
            <person name="Corre E."/>
            <person name="Pelletier E."/>
            <person name="Niang G."/>
            <person name="Scheremetjew M."/>
            <person name="Finn R."/>
            <person name="Kale V."/>
            <person name="Holt S."/>
            <person name="Cochrane G."/>
            <person name="Meng A."/>
            <person name="Brown T."/>
            <person name="Cohen L."/>
        </authorList>
    </citation>
    <scope>NUCLEOTIDE SEQUENCE</scope>
    <source>
        <strain evidence="3">SoJaBio B1-5/56/2</strain>
    </source>
</reference>
<proteinExistence type="predicted"/>
<gene>
    <name evidence="3" type="ORF">NAES01612_LOCUS1304</name>
</gene>
<dbReference type="Pfam" id="PF07653">
    <property type="entry name" value="SH3_2"/>
    <property type="match status" value="1"/>
</dbReference>